<evidence type="ECO:0000313" key="4">
    <source>
        <dbReference type="Proteomes" id="UP001172155"/>
    </source>
</evidence>
<feature type="compositionally biased region" description="Basic and acidic residues" evidence="1">
    <location>
        <begin position="169"/>
        <end position="180"/>
    </location>
</feature>
<organism evidence="3 4">
    <name type="scientific">Schizothecium vesticola</name>
    <dbReference type="NCBI Taxonomy" id="314040"/>
    <lineage>
        <taxon>Eukaryota</taxon>
        <taxon>Fungi</taxon>
        <taxon>Dikarya</taxon>
        <taxon>Ascomycota</taxon>
        <taxon>Pezizomycotina</taxon>
        <taxon>Sordariomycetes</taxon>
        <taxon>Sordariomycetidae</taxon>
        <taxon>Sordariales</taxon>
        <taxon>Schizotheciaceae</taxon>
        <taxon>Schizothecium</taxon>
    </lineage>
</organism>
<gene>
    <name evidence="3" type="ORF">B0T18DRAFT_431450</name>
</gene>
<dbReference type="AlphaFoldDB" id="A0AA40BTG8"/>
<dbReference type="SUPFAM" id="SSF52540">
    <property type="entry name" value="P-loop containing nucleoside triphosphate hydrolases"/>
    <property type="match status" value="1"/>
</dbReference>
<dbReference type="PANTHER" id="PTHR46411:SF2">
    <property type="entry name" value="AAA+ ATPASE DOMAIN-CONTAINING PROTEIN"/>
    <property type="match status" value="1"/>
</dbReference>
<feature type="region of interest" description="Disordered" evidence="1">
    <location>
        <begin position="169"/>
        <end position="270"/>
    </location>
</feature>
<dbReference type="InterPro" id="IPR027417">
    <property type="entry name" value="P-loop_NTPase"/>
</dbReference>
<evidence type="ECO:0000313" key="3">
    <source>
        <dbReference type="EMBL" id="KAK0740067.1"/>
    </source>
</evidence>
<feature type="domain" description="AAA+ ATPase lid" evidence="2">
    <location>
        <begin position="45"/>
        <end position="165"/>
    </location>
</feature>
<feature type="compositionally biased region" description="Acidic residues" evidence="1">
    <location>
        <begin position="255"/>
        <end position="270"/>
    </location>
</feature>
<protein>
    <recommendedName>
        <fullName evidence="2">AAA+ ATPase lid domain-containing protein</fullName>
    </recommendedName>
</protein>
<keyword evidence="4" id="KW-1185">Reference proteome</keyword>
<dbReference type="InterPro" id="IPR056599">
    <property type="entry name" value="AAA_lid_fung"/>
</dbReference>
<comment type="caution">
    <text evidence="3">The sequence shown here is derived from an EMBL/GenBank/DDBJ whole genome shotgun (WGS) entry which is preliminary data.</text>
</comment>
<dbReference type="PANTHER" id="PTHR46411">
    <property type="entry name" value="FAMILY ATPASE, PUTATIVE-RELATED"/>
    <property type="match status" value="1"/>
</dbReference>
<dbReference type="Pfam" id="PF23232">
    <property type="entry name" value="AAA_lid_13"/>
    <property type="match status" value="1"/>
</dbReference>
<dbReference type="Proteomes" id="UP001172155">
    <property type="component" value="Unassembled WGS sequence"/>
</dbReference>
<proteinExistence type="predicted"/>
<name>A0AA40BTG8_9PEZI</name>
<reference evidence="3" key="1">
    <citation type="submission" date="2023-06" db="EMBL/GenBank/DDBJ databases">
        <title>Genome-scale phylogeny and comparative genomics of the fungal order Sordariales.</title>
        <authorList>
            <consortium name="Lawrence Berkeley National Laboratory"/>
            <person name="Hensen N."/>
            <person name="Bonometti L."/>
            <person name="Westerberg I."/>
            <person name="Brannstrom I.O."/>
            <person name="Guillou S."/>
            <person name="Cros-Aarteil S."/>
            <person name="Calhoun S."/>
            <person name="Haridas S."/>
            <person name="Kuo A."/>
            <person name="Mondo S."/>
            <person name="Pangilinan J."/>
            <person name="Riley R."/>
            <person name="LaButti K."/>
            <person name="Andreopoulos B."/>
            <person name="Lipzen A."/>
            <person name="Chen C."/>
            <person name="Yanf M."/>
            <person name="Daum C."/>
            <person name="Ng V."/>
            <person name="Clum A."/>
            <person name="Steindorff A."/>
            <person name="Ohm R."/>
            <person name="Martin F."/>
            <person name="Silar P."/>
            <person name="Natvig D."/>
            <person name="Lalanne C."/>
            <person name="Gautier V."/>
            <person name="Ament-velasquez S.L."/>
            <person name="Kruys A."/>
            <person name="Hutchinson M.I."/>
            <person name="Powell A.J."/>
            <person name="Barry K."/>
            <person name="Miller A.N."/>
            <person name="Grigoriev I.V."/>
            <person name="Debuchy R."/>
            <person name="Gladieux P."/>
            <person name="Thoren M.H."/>
            <person name="Johannesson H."/>
        </authorList>
    </citation>
    <scope>NUCLEOTIDE SEQUENCE</scope>
    <source>
        <strain evidence="3">SMH3187-1</strain>
    </source>
</reference>
<feature type="compositionally biased region" description="Acidic residues" evidence="1">
    <location>
        <begin position="228"/>
        <end position="238"/>
    </location>
</feature>
<evidence type="ECO:0000256" key="1">
    <source>
        <dbReference type="SAM" id="MobiDB-lite"/>
    </source>
</evidence>
<sequence>MTIFLRHLEYYSGILFLTTNIVGVIDEAFKSRIHVALRYPSIDLDATEKMWNNLLNRIAKDNETATVKIEFNRSSLLDYASSHYHKHEQTDSTWNGRQLRNAFQTAIALGHHERLMRIKDEGLTLDQALKSSDNSLKTVRLTKRNFVKISRTARDFEDYITAIRGPDRKVAQKSQFRDDDFGNGGSAPRRESLRGAGRSYGESTPPPSGGQSRREKEVAPRAATRYQDDEDDDPDDEGDKVGGSRGRRGRRETGQPDDEDYDDDDEDEDC</sequence>
<accession>A0AA40BTG8</accession>
<dbReference type="EMBL" id="JAUKUD010000006">
    <property type="protein sequence ID" value="KAK0740067.1"/>
    <property type="molecule type" value="Genomic_DNA"/>
</dbReference>
<evidence type="ECO:0000259" key="2">
    <source>
        <dbReference type="Pfam" id="PF23232"/>
    </source>
</evidence>